<evidence type="ECO:0000259" key="2">
    <source>
        <dbReference type="PROSITE" id="PS51782"/>
    </source>
</evidence>
<feature type="region of interest" description="Disordered" evidence="1">
    <location>
        <begin position="201"/>
        <end position="245"/>
    </location>
</feature>
<evidence type="ECO:0000313" key="4">
    <source>
        <dbReference type="Proteomes" id="UP001243989"/>
    </source>
</evidence>
<name>A0AAJ0E8D1_9PEZI</name>
<dbReference type="InterPro" id="IPR018392">
    <property type="entry name" value="LysM"/>
</dbReference>
<accession>A0AAJ0E8D1</accession>
<reference evidence="3" key="1">
    <citation type="submission" date="2021-06" db="EMBL/GenBank/DDBJ databases">
        <title>Comparative genomics, transcriptomics and evolutionary studies reveal genomic signatures of adaptation to plant cell wall in hemibiotrophic fungi.</title>
        <authorList>
            <consortium name="DOE Joint Genome Institute"/>
            <person name="Baroncelli R."/>
            <person name="Diaz J.F."/>
            <person name="Benocci T."/>
            <person name="Peng M."/>
            <person name="Battaglia E."/>
            <person name="Haridas S."/>
            <person name="Andreopoulos W."/>
            <person name="Labutti K."/>
            <person name="Pangilinan J."/>
            <person name="Floch G.L."/>
            <person name="Makela M.R."/>
            <person name="Henrissat B."/>
            <person name="Grigoriev I.V."/>
            <person name="Crouch J.A."/>
            <person name="De Vries R.P."/>
            <person name="Sukno S.A."/>
            <person name="Thon M.R."/>
        </authorList>
    </citation>
    <scope>NUCLEOTIDE SEQUENCE</scope>
    <source>
        <strain evidence="3">CBS 102054</strain>
    </source>
</reference>
<dbReference type="Proteomes" id="UP001243989">
    <property type="component" value="Unassembled WGS sequence"/>
</dbReference>
<feature type="compositionally biased region" description="Low complexity" evidence="1">
    <location>
        <begin position="206"/>
        <end position="215"/>
    </location>
</feature>
<dbReference type="PROSITE" id="PS51782">
    <property type="entry name" value="LYSM"/>
    <property type="match status" value="1"/>
</dbReference>
<keyword evidence="4" id="KW-1185">Reference proteome</keyword>
<feature type="non-terminal residue" evidence="3">
    <location>
        <position position="1"/>
    </location>
</feature>
<dbReference type="AlphaFoldDB" id="A0AAJ0E8D1"/>
<dbReference type="SMART" id="SM00257">
    <property type="entry name" value="LysM"/>
    <property type="match status" value="1"/>
</dbReference>
<organism evidence="3 4">
    <name type="scientific">Colletotrichum phormii</name>
    <dbReference type="NCBI Taxonomy" id="359342"/>
    <lineage>
        <taxon>Eukaryota</taxon>
        <taxon>Fungi</taxon>
        <taxon>Dikarya</taxon>
        <taxon>Ascomycota</taxon>
        <taxon>Pezizomycotina</taxon>
        <taxon>Sordariomycetes</taxon>
        <taxon>Hypocreomycetidae</taxon>
        <taxon>Glomerellales</taxon>
        <taxon>Glomerellaceae</taxon>
        <taxon>Colletotrichum</taxon>
        <taxon>Colletotrichum acutatum species complex</taxon>
    </lineage>
</organism>
<dbReference type="GeneID" id="85466756"/>
<dbReference type="RefSeq" id="XP_060438466.1">
    <property type="nucleotide sequence ID" value="XM_060581894.1"/>
</dbReference>
<evidence type="ECO:0000313" key="3">
    <source>
        <dbReference type="EMBL" id="KAK1622471.1"/>
    </source>
</evidence>
<evidence type="ECO:0000256" key="1">
    <source>
        <dbReference type="SAM" id="MobiDB-lite"/>
    </source>
</evidence>
<proteinExistence type="predicted"/>
<dbReference type="Gene3D" id="3.10.350.10">
    <property type="entry name" value="LysM domain"/>
    <property type="match status" value="1"/>
</dbReference>
<feature type="domain" description="LysM" evidence="2">
    <location>
        <begin position="142"/>
        <end position="186"/>
    </location>
</feature>
<sequence length="245" mass="25227">HISPPASHASKTKVLVLPVEPVTHSVDEQSVKALSTTQLSLPTPVTNKASNITMRSSILYLALAGLASIAQANPVIKPDAQVDPKGLITRSLSHFPSSRSEPTRSEPPPTKSQETPPLPLISAPAAALPAGGGAVNNANRTVTLTVIQGDTLGQIARLLNSGICNIAKLNNIANPDFIEIGQVLQVPINVANPDNDSCLNRGGAIPAPGQNATAPGAPPPAGGKGKKVRRSGNLFSEKGPRAPLH</sequence>
<dbReference type="InterPro" id="IPR036779">
    <property type="entry name" value="LysM_dom_sf"/>
</dbReference>
<comment type="caution">
    <text evidence="3">The sequence shown here is derived from an EMBL/GenBank/DDBJ whole genome shotgun (WGS) entry which is preliminary data.</text>
</comment>
<dbReference type="SUPFAM" id="SSF54106">
    <property type="entry name" value="LysM domain"/>
    <property type="match status" value="1"/>
</dbReference>
<protein>
    <recommendedName>
        <fullName evidence="2">LysM domain-containing protein</fullName>
    </recommendedName>
</protein>
<feature type="region of interest" description="Disordered" evidence="1">
    <location>
        <begin position="91"/>
        <end position="122"/>
    </location>
</feature>
<dbReference type="EMBL" id="JAHMHQ010000035">
    <property type="protein sequence ID" value="KAK1622471.1"/>
    <property type="molecule type" value="Genomic_DNA"/>
</dbReference>
<dbReference type="CDD" id="cd00118">
    <property type="entry name" value="LysM"/>
    <property type="match status" value="1"/>
</dbReference>
<gene>
    <name evidence="3" type="ORF">BDP81DRAFT_146364</name>
</gene>
<dbReference type="Pfam" id="PF01476">
    <property type="entry name" value="LysM"/>
    <property type="match status" value="1"/>
</dbReference>